<dbReference type="KEGG" id="ams:AMIS_19930"/>
<proteinExistence type="predicted"/>
<evidence type="ECO:0000313" key="2">
    <source>
        <dbReference type="Proteomes" id="UP000007882"/>
    </source>
</evidence>
<evidence type="ECO:0000313" key="1">
    <source>
        <dbReference type="EMBL" id="BAL87213.1"/>
    </source>
</evidence>
<dbReference type="HOGENOM" id="CLU_2327578_0_0_11"/>
<dbReference type="EMBL" id="AP012319">
    <property type="protein sequence ID" value="BAL87213.1"/>
    <property type="molecule type" value="Genomic_DNA"/>
</dbReference>
<dbReference type="AlphaFoldDB" id="I0H2H6"/>
<gene>
    <name evidence="1" type="ordered locus">AMIS_19930</name>
</gene>
<dbReference type="Proteomes" id="UP000007882">
    <property type="component" value="Chromosome"/>
</dbReference>
<dbReference type="STRING" id="512565.AMIS_19930"/>
<organism evidence="1 2">
    <name type="scientific">Actinoplanes missouriensis (strain ATCC 14538 / DSM 43046 / CBS 188.64 / JCM 3121 / NBRC 102363 / NCIMB 12654 / NRRL B-3342 / UNCC 431)</name>
    <dbReference type="NCBI Taxonomy" id="512565"/>
    <lineage>
        <taxon>Bacteria</taxon>
        <taxon>Bacillati</taxon>
        <taxon>Actinomycetota</taxon>
        <taxon>Actinomycetes</taxon>
        <taxon>Micromonosporales</taxon>
        <taxon>Micromonosporaceae</taxon>
        <taxon>Actinoplanes</taxon>
    </lineage>
</organism>
<name>I0H2H6_ACTM4</name>
<protein>
    <submittedName>
        <fullName evidence="1">Uncharacterized protein</fullName>
    </submittedName>
</protein>
<reference evidence="1 2" key="1">
    <citation type="submission" date="2012-02" db="EMBL/GenBank/DDBJ databases">
        <title>Complete genome sequence of Actinoplanes missouriensis 431 (= NBRC 102363).</title>
        <authorList>
            <person name="Ohnishi Y."/>
            <person name="Ishikawa J."/>
            <person name="Sekine M."/>
            <person name="Hosoyama A."/>
            <person name="Harada T."/>
            <person name="Narita H."/>
            <person name="Hata T."/>
            <person name="Konno Y."/>
            <person name="Tutikane K."/>
            <person name="Fujita N."/>
            <person name="Horinouchi S."/>
            <person name="Hayakawa M."/>
        </authorList>
    </citation>
    <scope>NUCLEOTIDE SEQUENCE [LARGE SCALE GENOMIC DNA]</scope>
    <source>
        <strain evidence="2">ATCC 14538 / DSM 43046 / CBS 188.64 / JCM 3121 / NBRC 102363 / NCIMB 12654 / NRRL B-3342 / UNCC 431</strain>
    </source>
</reference>
<sequence length="98" mass="10903">MSCGVFKVFSDGSISEIGRDGGAWTYPSVPGLFGDLIRAGYPLFGDPRDDPYWGYIDLRVDDDQVIVHTDEAPPHEHDMGAAGELFLAWFRQNAEDRP</sequence>
<dbReference type="PATRIC" id="fig|512565.3.peg.1999"/>
<keyword evidence="2" id="KW-1185">Reference proteome</keyword>
<accession>I0H2H6</accession>